<feature type="transmembrane region" description="Helical" evidence="1">
    <location>
        <begin position="369"/>
        <end position="389"/>
    </location>
</feature>
<dbReference type="Proteomes" id="UP000230750">
    <property type="component" value="Unassembled WGS sequence"/>
</dbReference>
<gene>
    <name evidence="2" type="ORF">BSL78_06710</name>
</gene>
<keyword evidence="1" id="KW-1133">Transmembrane helix</keyword>
<dbReference type="PANTHER" id="PTHR11319">
    <property type="entry name" value="G PROTEIN-COUPLED RECEPTOR-RELATED"/>
    <property type="match status" value="1"/>
</dbReference>
<accession>A0A2G8L805</accession>
<comment type="caution">
    <text evidence="2">The sequence shown here is derived from an EMBL/GenBank/DDBJ whole genome shotgun (WGS) entry which is preliminary data.</text>
</comment>
<organism evidence="2 3">
    <name type="scientific">Stichopus japonicus</name>
    <name type="common">Sea cucumber</name>
    <dbReference type="NCBI Taxonomy" id="307972"/>
    <lineage>
        <taxon>Eukaryota</taxon>
        <taxon>Metazoa</taxon>
        <taxon>Echinodermata</taxon>
        <taxon>Eleutherozoa</taxon>
        <taxon>Echinozoa</taxon>
        <taxon>Holothuroidea</taxon>
        <taxon>Aspidochirotacea</taxon>
        <taxon>Aspidochirotida</taxon>
        <taxon>Stichopodidae</taxon>
        <taxon>Apostichopus</taxon>
    </lineage>
</organism>
<reference evidence="2 3" key="1">
    <citation type="journal article" date="2017" name="PLoS Biol.">
        <title>The sea cucumber genome provides insights into morphological evolution and visceral regeneration.</title>
        <authorList>
            <person name="Zhang X."/>
            <person name="Sun L."/>
            <person name="Yuan J."/>
            <person name="Sun Y."/>
            <person name="Gao Y."/>
            <person name="Zhang L."/>
            <person name="Li S."/>
            <person name="Dai H."/>
            <person name="Hamel J.F."/>
            <person name="Liu C."/>
            <person name="Yu Y."/>
            <person name="Liu S."/>
            <person name="Lin W."/>
            <person name="Guo K."/>
            <person name="Jin S."/>
            <person name="Xu P."/>
            <person name="Storey K.B."/>
            <person name="Huan P."/>
            <person name="Zhang T."/>
            <person name="Zhou Y."/>
            <person name="Zhang J."/>
            <person name="Lin C."/>
            <person name="Li X."/>
            <person name="Xing L."/>
            <person name="Huo D."/>
            <person name="Sun M."/>
            <person name="Wang L."/>
            <person name="Mercier A."/>
            <person name="Li F."/>
            <person name="Yang H."/>
            <person name="Xiang J."/>
        </authorList>
    </citation>
    <scope>NUCLEOTIDE SEQUENCE [LARGE SCALE GENOMIC DNA]</scope>
    <source>
        <strain evidence="2">Shaxun</strain>
        <tissue evidence="2">Muscle</tissue>
    </source>
</reference>
<dbReference type="OrthoDB" id="205145at2759"/>
<evidence type="ECO:0000256" key="1">
    <source>
        <dbReference type="SAM" id="Phobius"/>
    </source>
</evidence>
<proteinExistence type="predicted"/>
<evidence type="ECO:0000313" key="3">
    <source>
        <dbReference type="Proteomes" id="UP000230750"/>
    </source>
</evidence>
<feature type="transmembrane region" description="Helical" evidence="1">
    <location>
        <begin position="395"/>
        <end position="421"/>
    </location>
</feature>
<feature type="transmembrane region" description="Helical" evidence="1">
    <location>
        <begin position="215"/>
        <end position="233"/>
    </location>
</feature>
<keyword evidence="3" id="KW-1185">Reference proteome</keyword>
<protein>
    <submittedName>
        <fullName evidence="2">Uncharacterized protein</fullName>
    </submittedName>
</protein>
<name>A0A2G8L805_STIJA</name>
<dbReference type="AlphaFoldDB" id="A0A2G8L805"/>
<feature type="transmembrane region" description="Helical" evidence="1">
    <location>
        <begin position="90"/>
        <end position="114"/>
    </location>
</feature>
<dbReference type="EMBL" id="MRZV01000177">
    <property type="protein sequence ID" value="PIK56397.1"/>
    <property type="molecule type" value="Genomic_DNA"/>
</dbReference>
<keyword evidence="1" id="KW-0812">Transmembrane</keyword>
<dbReference type="PANTHER" id="PTHR11319:SF35">
    <property type="entry name" value="OUTER MEMBRANE PROTEIN PMPC-RELATED"/>
    <property type="match status" value="1"/>
</dbReference>
<evidence type="ECO:0000313" key="2">
    <source>
        <dbReference type="EMBL" id="PIK56397.1"/>
    </source>
</evidence>
<keyword evidence="1" id="KW-0472">Membrane</keyword>
<sequence>MWNWDFPDADLSNYKQFIANLKKENRLLDSYTSYNETFPVIFECPRQESCINDEEKIEGTCAEGYQGWLCYNCQPSYYSVLNVCVHCPNIAILILETSAFFIACVLIMVFILWQMKKEDGSHETRTILDVIISRIKLLLGFYQVVGEIFTSFHDINWTGPLVIIGSFISSLEMNILKLFVRPRCYDDRLKVYVICRRRFVTTNLEGSFEGLKSKLFTCVVVLLFIIYPSTFFLDDNSRYYIKRLRSDLDVSCDNLGSGQQGLDEVFRHDQVHEDNDDDDEDSPLIINDSRPTEATMTTPWLEFLCENYKDDFWFWEIIELTRKVSQTLLITLYGWEDRLTVLLTTCISVIFLVLHARYRPMKNPYEQHLQMLSLTVIFINVLVAANGIPDTYEDPVSIVLIILNVLVLMIISGEVLCTAILHVKHTGAMTFIARVRKSSPGFLIKKETSTGKDDTQS</sequence>
<feature type="transmembrane region" description="Helical" evidence="1">
    <location>
        <begin position="339"/>
        <end position="357"/>
    </location>
</feature>